<keyword evidence="2" id="KW-0732">Signal</keyword>
<dbReference type="GO" id="GO:0031593">
    <property type="term" value="F:polyubiquitin modification-dependent protein binding"/>
    <property type="evidence" value="ECO:0007669"/>
    <property type="project" value="TreeGrafter"/>
</dbReference>
<dbReference type="AlphaFoldDB" id="A0A836CH29"/>
<dbReference type="InterPro" id="IPR000626">
    <property type="entry name" value="Ubiquitin-like_dom"/>
</dbReference>
<accession>A0A836CH29</accession>
<dbReference type="Gene3D" id="3.10.20.90">
    <property type="entry name" value="Phosphatidylinositol 3-kinase Catalytic Subunit, Chain A, domain 1"/>
    <property type="match status" value="1"/>
</dbReference>
<comment type="caution">
    <text evidence="4">The sequence shown here is derived from an EMBL/GenBank/DDBJ whole genome shotgun (WGS) entry which is preliminary data.</text>
</comment>
<dbReference type="PANTHER" id="PTHR10677">
    <property type="entry name" value="UBIQUILIN"/>
    <property type="match status" value="1"/>
</dbReference>
<dbReference type="OrthoDB" id="198441at2759"/>
<dbReference type="GO" id="GO:0006511">
    <property type="term" value="P:ubiquitin-dependent protein catabolic process"/>
    <property type="evidence" value="ECO:0007669"/>
    <property type="project" value="TreeGrafter"/>
</dbReference>
<evidence type="ECO:0000256" key="1">
    <source>
        <dbReference type="SAM" id="MobiDB-lite"/>
    </source>
</evidence>
<organism evidence="4 5">
    <name type="scientific">Tribonema minus</name>
    <dbReference type="NCBI Taxonomy" id="303371"/>
    <lineage>
        <taxon>Eukaryota</taxon>
        <taxon>Sar</taxon>
        <taxon>Stramenopiles</taxon>
        <taxon>Ochrophyta</taxon>
        <taxon>PX clade</taxon>
        <taxon>Xanthophyceae</taxon>
        <taxon>Tribonematales</taxon>
        <taxon>Tribonemataceae</taxon>
        <taxon>Tribonema</taxon>
    </lineage>
</organism>
<dbReference type="PROSITE" id="PS50053">
    <property type="entry name" value="UBIQUITIN_2"/>
    <property type="match status" value="1"/>
</dbReference>
<proteinExistence type="predicted"/>
<dbReference type="GO" id="GO:0005829">
    <property type="term" value="C:cytosol"/>
    <property type="evidence" value="ECO:0007669"/>
    <property type="project" value="TreeGrafter"/>
</dbReference>
<dbReference type="InterPro" id="IPR029071">
    <property type="entry name" value="Ubiquitin-like_domsf"/>
</dbReference>
<dbReference type="SMART" id="SM00213">
    <property type="entry name" value="UBQ"/>
    <property type="match status" value="1"/>
</dbReference>
<feature type="chain" id="PRO_5032440139" description="Ubiquitin-like domain-containing protein" evidence="2">
    <location>
        <begin position="22"/>
        <end position="240"/>
    </location>
</feature>
<dbReference type="Pfam" id="PF23195">
    <property type="entry name" value="UBQLN1"/>
    <property type="match status" value="1"/>
</dbReference>
<evidence type="ECO:0000259" key="3">
    <source>
        <dbReference type="PROSITE" id="PS50053"/>
    </source>
</evidence>
<dbReference type="EMBL" id="JAFCMP010000135">
    <property type="protein sequence ID" value="KAG5185259.1"/>
    <property type="molecule type" value="Genomic_DNA"/>
</dbReference>
<dbReference type="Proteomes" id="UP000664859">
    <property type="component" value="Unassembled WGS sequence"/>
</dbReference>
<dbReference type="CDD" id="cd17039">
    <property type="entry name" value="Ubl_ubiquitin_like"/>
    <property type="match status" value="1"/>
</dbReference>
<dbReference type="PANTHER" id="PTHR10677:SF3">
    <property type="entry name" value="FI07626P-RELATED"/>
    <property type="match status" value="1"/>
</dbReference>
<feature type="region of interest" description="Disordered" evidence="1">
    <location>
        <begin position="216"/>
        <end position="240"/>
    </location>
</feature>
<dbReference type="InterPro" id="IPR015496">
    <property type="entry name" value="Ubiquilin"/>
</dbReference>
<dbReference type="SUPFAM" id="SSF54236">
    <property type="entry name" value="Ubiquitin-like"/>
    <property type="match status" value="1"/>
</dbReference>
<evidence type="ECO:0000256" key="2">
    <source>
        <dbReference type="SAM" id="SignalP"/>
    </source>
</evidence>
<feature type="signal peptide" evidence="2">
    <location>
        <begin position="1"/>
        <end position="21"/>
    </location>
</feature>
<evidence type="ECO:0000313" key="5">
    <source>
        <dbReference type="Proteomes" id="UP000664859"/>
    </source>
</evidence>
<protein>
    <recommendedName>
        <fullName evidence="3">Ubiquitin-like domain-containing protein</fullName>
    </recommendedName>
</protein>
<keyword evidence="5" id="KW-1185">Reference proteome</keyword>
<evidence type="ECO:0000313" key="4">
    <source>
        <dbReference type="EMBL" id="KAG5185259.1"/>
    </source>
</evidence>
<feature type="domain" description="Ubiquitin-like" evidence="3">
    <location>
        <begin position="42"/>
        <end position="90"/>
    </location>
</feature>
<sequence>MRFSLLLSAGAVLAAVVPSLASAPLNVVVTLRGKKYQVSGSSVSDIQAEVQEKAGLSAEQQSVLFKGKLLAAGDDLSTVGVSDGDTINVVPSKKPKAERTAAAGVDADGTVDAPGGEGSGFPGIAGFPGMGSMPGMPAGMPDLSPEEYQKMMGEVLNSPMMDEFFGSPEKIEESRKAILENPMLKQAMAQLPGFSEMLEDPDKWMESMLQAKEMLEQQRSMLQDQGGAPLGGDVDDLDDE</sequence>
<dbReference type="Pfam" id="PF00240">
    <property type="entry name" value="ubiquitin"/>
    <property type="match status" value="1"/>
</dbReference>
<name>A0A836CH29_9STRA</name>
<gene>
    <name evidence="4" type="ORF">JKP88DRAFT_219218</name>
</gene>
<reference evidence="4" key="1">
    <citation type="submission" date="2021-02" db="EMBL/GenBank/DDBJ databases">
        <title>First Annotated Genome of the Yellow-green Alga Tribonema minus.</title>
        <authorList>
            <person name="Mahan K.M."/>
        </authorList>
    </citation>
    <scope>NUCLEOTIDE SEQUENCE</scope>
    <source>
        <strain evidence="4">UTEX B ZZ1240</strain>
    </source>
</reference>